<sequence length="378" mass="41901">MIRGQGYWKDRAVAYLLSDLSQSIFATLGVSNCINSLGLSNNEGQRECLLLVDGMGVNALELVSKELPIFSQVKNHSQLQATFPSTTSASLTSLGTGCAVGVHGMVGYTMRVPNSGTPERLLNALKWDERVDPYIWQSEATLFERAKKQGVKVSHIAAKRYQETGFTRAALRGADYYGVNQVDEMVDQAKSALSNTRSFAYLYLNDVDDASHREGLGSEKFHYAMAKSADLILKLIENLPKGSRLWITSDHGMINRDDYVVLGKENDLLKNVDLLGGEPRVRYLYLKPGSVDETKSQWQEFFKEKVTLYTRQEAIALNLFGPEVLDKNLDRIGDLIAIANGEFIMVEAERQELQLSMVGHHGGTTQAETAIPLLSADI</sequence>
<dbReference type="SUPFAM" id="SSF53649">
    <property type="entry name" value="Alkaline phosphatase-like"/>
    <property type="match status" value="1"/>
</dbReference>
<gene>
    <name evidence="1" type="ORF">ABR60_01670</name>
</gene>
<dbReference type="Proteomes" id="UP000053941">
    <property type="component" value="Unassembled WGS sequence"/>
</dbReference>
<evidence type="ECO:0008006" key="3">
    <source>
        <dbReference type="Google" id="ProtNLM"/>
    </source>
</evidence>
<dbReference type="AlphaFoldDB" id="A0A0R2NYL0"/>
<accession>A0A0R2NYL0</accession>
<reference evidence="1 2" key="1">
    <citation type="submission" date="2015-10" db="EMBL/GenBank/DDBJ databases">
        <title>Metagenome-Assembled Genomes uncover a global brackish microbiome.</title>
        <authorList>
            <person name="Hugerth L.W."/>
            <person name="Larsson J."/>
            <person name="Alneberg J."/>
            <person name="Lindh M.V."/>
            <person name="Legrand C."/>
            <person name="Pinhassi J."/>
            <person name="Andersson A.F."/>
        </authorList>
    </citation>
    <scope>NUCLEOTIDE SEQUENCE [LARGE SCALE GENOMIC DNA]</scope>
    <source>
        <strain evidence="1">BACL2 MAG-120802-bin41</strain>
    </source>
</reference>
<dbReference type="PANTHER" id="PTHR10151:SF120">
    <property type="entry name" value="BIS(5'-ADENOSYL)-TRIPHOSPHATASE"/>
    <property type="match status" value="1"/>
</dbReference>
<evidence type="ECO:0000313" key="2">
    <source>
        <dbReference type="Proteomes" id="UP000053941"/>
    </source>
</evidence>
<protein>
    <recommendedName>
        <fullName evidence="3">AP protein</fullName>
    </recommendedName>
</protein>
<dbReference type="GO" id="GO:0016787">
    <property type="term" value="F:hydrolase activity"/>
    <property type="evidence" value="ECO:0007669"/>
    <property type="project" value="UniProtKB-ARBA"/>
</dbReference>
<dbReference type="EMBL" id="LIAS01000031">
    <property type="protein sequence ID" value="KRO31017.1"/>
    <property type="molecule type" value="Genomic_DNA"/>
</dbReference>
<dbReference type="InterPro" id="IPR002591">
    <property type="entry name" value="Phosphodiest/P_Trfase"/>
</dbReference>
<dbReference type="Gene3D" id="3.40.720.10">
    <property type="entry name" value="Alkaline Phosphatase, subunit A"/>
    <property type="match status" value="1"/>
</dbReference>
<dbReference type="Pfam" id="PF01663">
    <property type="entry name" value="Phosphodiest"/>
    <property type="match status" value="1"/>
</dbReference>
<dbReference type="InterPro" id="IPR017850">
    <property type="entry name" value="Alkaline_phosphatase_core_sf"/>
</dbReference>
<proteinExistence type="predicted"/>
<name>A0A0R2NYL0_9ACTN</name>
<organism evidence="1 2">
    <name type="scientific">Actinobacteria bacterium BACL2 MAG-120802-bin41</name>
    <dbReference type="NCBI Taxonomy" id="1655568"/>
    <lineage>
        <taxon>Bacteria</taxon>
        <taxon>Bacillati</taxon>
        <taxon>Actinomycetota</taxon>
        <taxon>Actinomycetes</taxon>
        <taxon>Actinomycetes incertae sedis</taxon>
        <taxon>ac1 cluster</taxon>
    </lineage>
</organism>
<dbReference type="PANTHER" id="PTHR10151">
    <property type="entry name" value="ECTONUCLEOTIDE PYROPHOSPHATASE/PHOSPHODIESTERASE"/>
    <property type="match status" value="1"/>
</dbReference>
<evidence type="ECO:0000313" key="1">
    <source>
        <dbReference type="EMBL" id="KRO31017.1"/>
    </source>
</evidence>
<comment type="caution">
    <text evidence="1">The sequence shown here is derived from an EMBL/GenBank/DDBJ whole genome shotgun (WGS) entry which is preliminary data.</text>
</comment>